<dbReference type="EMBL" id="JADBEM010000001">
    <property type="protein sequence ID" value="MBE1610637.1"/>
    <property type="molecule type" value="Genomic_DNA"/>
</dbReference>
<evidence type="ECO:0000256" key="1">
    <source>
        <dbReference type="ARBA" id="ARBA00001933"/>
    </source>
</evidence>
<dbReference type="Gene3D" id="3.90.1150.160">
    <property type="match status" value="1"/>
</dbReference>
<dbReference type="GO" id="GO:0030170">
    <property type="term" value="F:pyridoxal phosphate binding"/>
    <property type="evidence" value="ECO:0007669"/>
    <property type="project" value="InterPro"/>
</dbReference>
<dbReference type="PANTHER" id="PTHR43321:SF3">
    <property type="entry name" value="GLUTAMATE DECARBOXYLASE"/>
    <property type="match status" value="1"/>
</dbReference>
<organism evidence="10 11">
    <name type="scientific">Actinopolymorpha pittospori</name>
    <dbReference type="NCBI Taxonomy" id="648752"/>
    <lineage>
        <taxon>Bacteria</taxon>
        <taxon>Bacillati</taxon>
        <taxon>Actinomycetota</taxon>
        <taxon>Actinomycetes</taxon>
        <taxon>Propionibacteriales</taxon>
        <taxon>Actinopolymorphaceae</taxon>
        <taxon>Actinopolymorpha</taxon>
    </lineage>
</organism>
<reference evidence="10" key="1">
    <citation type="submission" date="2020-10" db="EMBL/GenBank/DDBJ databases">
        <title>Sequencing the genomes of 1000 actinobacteria strains.</title>
        <authorList>
            <person name="Klenk H.-P."/>
        </authorList>
    </citation>
    <scope>NUCLEOTIDE SEQUENCE</scope>
    <source>
        <strain evidence="10">DSM 45354</strain>
    </source>
</reference>
<keyword evidence="9" id="KW-0210">Decarboxylase</keyword>
<feature type="modified residue" description="N6-(pyridoxal phosphate)lysine" evidence="7">
    <location>
        <position position="277"/>
    </location>
</feature>
<dbReference type="GO" id="GO:0004351">
    <property type="term" value="F:glutamate decarboxylase activity"/>
    <property type="evidence" value="ECO:0007669"/>
    <property type="project" value="UniProtKB-EC"/>
</dbReference>
<dbReference type="FunFam" id="3.40.640.10:FF:000017">
    <property type="entry name" value="Glutamate decarboxylase"/>
    <property type="match status" value="1"/>
</dbReference>
<dbReference type="InterPro" id="IPR010107">
    <property type="entry name" value="Glutamate_decarboxylase"/>
</dbReference>
<name>A0A927RBX9_9ACTN</name>
<evidence type="ECO:0000256" key="4">
    <source>
        <dbReference type="ARBA" id="ARBA00022898"/>
    </source>
</evidence>
<comment type="similarity">
    <text evidence="2 8">Belongs to the group II decarboxylase family.</text>
</comment>
<keyword evidence="11" id="KW-1185">Reference proteome</keyword>
<dbReference type="Pfam" id="PF00282">
    <property type="entry name" value="Pyridoxal_deC"/>
    <property type="match status" value="1"/>
</dbReference>
<dbReference type="AlphaFoldDB" id="A0A927RBX9"/>
<dbReference type="PANTHER" id="PTHR43321">
    <property type="entry name" value="GLUTAMATE DECARBOXYLASE"/>
    <property type="match status" value="1"/>
</dbReference>
<dbReference type="GO" id="GO:0004058">
    <property type="term" value="F:aromatic-L-amino-acid decarboxylase activity"/>
    <property type="evidence" value="ECO:0007669"/>
    <property type="project" value="UniProtKB-ARBA"/>
</dbReference>
<dbReference type="SUPFAM" id="SSF53383">
    <property type="entry name" value="PLP-dependent transferases"/>
    <property type="match status" value="1"/>
</dbReference>
<dbReference type="RefSeq" id="WP_192753980.1">
    <property type="nucleotide sequence ID" value="NZ_BAABJL010000095.1"/>
</dbReference>
<evidence type="ECO:0000256" key="9">
    <source>
        <dbReference type="RuleBase" id="RU361171"/>
    </source>
</evidence>
<dbReference type="NCBIfam" id="TIGR01788">
    <property type="entry name" value="Glu-decarb-GAD"/>
    <property type="match status" value="1"/>
</dbReference>
<evidence type="ECO:0000313" key="10">
    <source>
        <dbReference type="EMBL" id="MBE1610637.1"/>
    </source>
</evidence>
<sequence>MRYKRAHRGAESDEVAVNPLFARRGEERVPRFSLPTEEMLPETAYQLIHDELLLDGNARQNLASFVTTWMEREADDLYREAADKNLVDRDEYPLTAAVEERCVHIIAGLWHAPDTQQAMGVSTVGSSEACMLAGLALKRHWQRARREAGKPSDRPNIVLSSAVQVVWEKFANYWGVEARQVPVTAEHPHLTAAGVLDAVDENTIGVVPVLGLNFTGCYEPVAEIASALDDLSDRTGLDIPIHVDAASGGFFAPFLHPEVRWDFRLNRVHSINASGHKYGLVYPGVGWVVWRLREHVPDELVFDVSYLGGDIATYGLNFSRPGAQVLLQYFNFLRLGRRGFTRVHQVCQDVAVHIAGELDKSDAFEVISAGTDLPVVCWRLADGRRRNWDLYDLSNRLRDRGWMVPAYPMPKDIQDMVVMRIVVRNGFSIDLAHLLLDDVREAVDYLNHLEAPLPRDVRETKSFHH</sequence>
<gene>
    <name evidence="10" type="ORF">HEB94_007485</name>
</gene>
<dbReference type="EC" id="4.1.1.15" evidence="3 9"/>
<evidence type="ECO:0000256" key="5">
    <source>
        <dbReference type="ARBA" id="ARBA00023239"/>
    </source>
</evidence>
<comment type="caution">
    <text evidence="10">The sequence shown here is derived from an EMBL/GenBank/DDBJ whole genome shotgun (WGS) entry which is preliminary data.</text>
</comment>
<dbReference type="FunFam" id="4.10.280.50:FF:000001">
    <property type="entry name" value="Glutamate decarboxylase"/>
    <property type="match status" value="1"/>
</dbReference>
<comment type="catalytic activity">
    <reaction evidence="6 9">
        <text>L-glutamate + H(+) = 4-aminobutanoate + CO2</text>
        <dbReference type="Rhea" id="RHEA:17785"/>
        <dbReference type="ChEBI" id="CHEBI:15378"/>
        <dbReference type="ChEBI" id="CHEBI:16526"/>
        <dbReference type="ChEBI" id="CHEBI:29985"/>
        <dbReference type="ChEBI" id="CHEBI:59888"/>
        <dbReference type="EC" id="4.1.1.15"/>
    </reaction>
</comment>
<protein>
    <recommendedName>
        <fullName evidence="3 9">Glutamate decarboxylase</fullName>
        <ecNumber evidence="3 9">4.1.1.15</ecNumber>
    </recommendedName>
</protein>
<dbReference type="InterPro" id="IPR015424">
    <property type="entry name" value="PyrdxlP-dep_Trfase"/>
</dbReference>
<dbReference type="GO" id="GO:0005829">
    <property type="term" value="C:cytosol"/>
    <property type="evidence" value="ECO:0007669"/>
    <property type="project" value="TreeGrafter"/>
</dbReference>
<dbReference type="InterPro" id="IPR015421">
    <property type="entry name" value="PyrdxlP-dep_Trfase_major"/>
</dbReference>
<evidence type="ECO:0000256" key="7">
    <source>
        <dbReference type="PIRSR" id="PIRSR602129-50"/>
    </source>
</evidence>
<keyword evidence="4 7" id="KW-0663">Pyridoxal phosphate</keyword>
<dbReference type="Proteomes" id="UP000638648">
    <property type="component" value="Unassembled WGS sequence"/>
</dbReference>
<keyword evidence="5 8" id="KW-0456">Lyase</keyword>
<evidence type="ECO:0000313" key="11">
    <source>
        <dbReference type="Proteomes" id="UP000638648"/>
    </source>
</evidence>
<dbReference type="GO" id="GO:0006538">
    <property type="term" value="P:L-glutamate catabolic process"/>
    <property type="evidence" value="ECO:0007669"/>
    <property type="project" value="TreeGrafter"/>
</dbReference>
<evidence type="ECO:0000256" key="3">
    <source>
        <dbReference type="ARBA" id="ARBA00012421"/>
    </source>
</evidence>
<dbReference type="InterPro" id="IPR002129">
    <property type="entry name" value="PyrdxlP-dep_de-COase"/>
</dbReference>
<proteinExistence type="inferred from homology"/>
<evidence type="ECO:0000256" key="2">
    <source>
        <dbReference type="ARBA" id="ARBA00009533"/>
    </source>
</evidence>
<dbReference type="Gene3D" id="4.10.280.50">
    <property type="match status" value="1"/>
</dbReference>
<dbReference type="Gene3D" id="3.40.640.10">
    <property type="entry name" value="Type I PLP-dependent aspartate aminotransferase-like (Major domain)"/>
    <property type="match status" value="1"/>
</dbReference>
<comment type="cofactor">
    <cofactor evidence="1 7 8">
        <name>pyridoxal 5'-phosphate</name>
        <dbReference type="ChEBI" id="CHEBI:597326"/>
    </cofactor>
</comment>
<evidence type="ECO:0000256" key="8">
    <source>
        <dbReference type="RuleBase" id="RU000382"/>
    </source>
</evidence>
<accession>A0A927RBX9</accession>
<evidence type="ECO:0000256" key="6">
    <source>
        <dbReference type="ARBA" id="ARBA00048868"/>
    </source>
</evidence>